<protein>
    <submittedName>
        <fullName evidence="9">AAA family ATPase</fullName>
    </submittedName>
</protein>
<comment type="subcellular location">
    <subcellularLocation>
        <location evidence="1">Cell membrane</location>
        <topology evidence="1">Peripheral membrane protein</topology>
    </subcellularLocation>
</comment>
<keyword evidence="2" id="KW-0813">Transport</keyword>
<dbReference type="Proteomes" id="UP000230886">
    <property type="component" value="Unassembled WGS sequence"/>
</dbReference>
<accession>A0A2A5JC86</accession>
<evidence type="ECO:0000256" key="4">
    <source>
        <dbReference type="ARBA" id="ARBA00022496"/>
    </source>
</evidence>
<organism evidence="9 10">
    <name type="scientific">Rhodococcus qingshengii</name>
    <dbReference type="NCBI Taxonomy" id="334542"/>
    <lineage>
        <taxon>Bacteria</taxon>
        <taxon>Bacillati</taxon>
        <taxon>Actinomycetota</taxon>
        <taxon>Actinomycetes</taxon>
        <taxon>Mycobacteriales</taxon>
        <taxon>Nocardiaceae</taxon>
        <taxon>Rhodococcus</taxon>
        <taxon>Rhodococcus erythropolis group</taxon>
    </lineage>
</organism>
<proteinExistence type="predicted"/>
<dbReference type="InterPro" id="IPR038729">
    <property type="entry name" value="Rad50/SbcC_AAA"/>
</dbReference>
<reference evidence="9 10" key="1">
    <citation type="submission" date="2017-07" db="EMBL/GenBank/DDBJ databases">
        <title>Draft sequence of Rhodococcus enclensis 23b-28.</title>
        <authorList>
            <person name="Besaury L."/>
            <person name="Sancelme M."/>
            <person name="Amato P."/>
            <person name="Lallement A."/>
            <person name="Delort A.-M."/>
        </authorList>
    </citation>
    <scope>NUCLEOTIDE SEQUENCE [LARGE SCALE GENOMIC DNA]</scope>
    <source>
        <strain evidence="9 10">23b-28</strain>
    </source>
</reference>
<evidence type="ECO:0000256" key="7">
    <source>
        <dbReference type="ARBA" id="ARBA00023136"/>
    </source>
</evidence>
<dbReference type="Gene3D" id="3.40.50.300">
    <property type="entry name" value="P-loop containing nucleotide triphosphate hydrolases"/>
    <property type="match status" value="2"/>
</dbReference>
<feature type="domain" description="AAA+ ATPase" evidence="8">
    <location>
        <begin position="42"/>
        <end position="208"/>
    </location>
</feature>
<dbReference type="GO" id="GO:0005886">
    <property type="term" value="C:plasma membrane"/>
    <property type="evidence" value="ECO:0007669"/>
    <property type="project" value="UniProtKB-SubCell"/>
</dbReference>
<dbReference type="GO" id="GO:0006302">
    <property type="term" value="P:double-strand break repair"/>
    <property type="evidence" value="ECO:0007669"/>
    <property type="project" value="InterPro"/>
</dbReference>
<dbReference type="InterPro" id="IPR027417">
    <property type="entry name" value="P-loop_NTPase"/>
</dbReference>
<evidence type="ECO:0000256" key="3">
    <source>
        <dbReference type="ARBA" id="ARBA00022475"/>
    </source>
</evidence>
<evidence type="ECO:0000313" key="9">
    <source>
        <dbReference type="EMBL" id="PCK26819.1"/>
    </source>
</evidence>
<gene>
    <name evidence="9" type="ORF">CHR55_13540</name>
</gene>
<evidence type="ECO:0000259" key="8">
    <source>
        <dbReference type="SMART" id="SM00382"/>
    </source>
</evidence>
<dbReference type="PANTHER" id="PTHR42771">
    <property type="entry name" value="IRON(3+)-HYDROXAMATE IMPORT ATP-BINDING PROTEIN FHUC"/>
    <property type="match status" value="1"/>
</dbReference>
<keyword evidence="4" id="KW-0410">Iron transport</keyword>
<dbReference type="SMART" id="SM00382">
    <property type="entry name" value="AAA"/>
    <property type="match status" value="1"/>
</dbReference>
<dbReference type="PANTHER" id="PTHR42771:SF2">
    <property type="entry name" value="IRON(3+)-HYDROXAMATE IMPORT ATP-BINDING PROTEIN FHUC"/>
    <property type="match status" value="1"/>
</dbReference>
<dbReference type="AlphaFoldDB" id="A0A2A5JC86"/>
<keyword evidence="6" id="KW-0406">Ion transport</keyword>
<keyword evidence="7" id="KW-0472">Membrane</keyword>
<comment type="caution">
    <text evidence="9">The sequence shown here is derived from an EMBL/GenBank/DDBJ whole genome shotgun (WGS) entry which is preliminary data.</text>
</comment>
<dbReference type="EMBL" id="NOVD01000007">
    <property type="protein sequence ID" value="PCK26819.1"/>
    <property type="molecule type" value="Genomic_DNA"/>
</dbReference>
<sequence length="240" mass="25856">MAVQRQPIRRIKAGTSSGADVGSWPVTVPAVAQIVQDGLELPPGVTILVGENGAGKSTVIEILAAVLGLNAEGGSTNTRHQTRSSEPSGLDLVVERSPGASKWAYYLRDETLHGLYTYLEDNPNPTRPEPLYHHLSHGEALLEILSSRTSDGGFYLIDEPDAALSFQGTLTLVALLGELVESGAQAVIATHSPIIAALPNANLLEIGEWGIRAASWEDLDLVSNWQRFLHDPQTYLRHLI</sequence>
<dbReference type="InterPro" id="IPR051535">
    <property type="entry name" value="Siderophore_ABC-ATPase"/>
</dbReference>
<evidence type="ECO:0000256" key="1">
    <source>
        <dbReference type="ARBA" id="ARBA00004202"/>
    </source>
</evidence>
<dbReference type="InterPro" id="IPR003593">
    <property type="entry name" value="AAA+_ATPase"/>
</dbReference>
<dbReference type="GO" id="GO:0016887">
    <property type="term" value="F:ATP hydrolysis activity"/>
    <property type="evidence" value="ECO:0007669"/>
    <property type="project" value="InterPro"/>
</dbReference>
<evidence type="ECO:0000313" key="10">
    <source>
        <dbReference type="Proteomes" id="UP000230886"/>
    </source>
</evidence>
<keyword evidence="5" id="KW-0408">Iron</keyword>
<dbReference type="SUPFAM" id="SSF52540">
    <property type="entry name" value="P-loop containing nucleoside triphosphate hydrolases"/>
    <property type="match status" value="1"/>
</dbReference>
<keyword evidence="3" id="KW-1003">Cell membrane</keyword>
<name>A0A2A5JC86_RHOSG</name>
<evidence type="ECO:0000256" key="6">
    <source>
        <dbReference type="ARBA" id="ARBA00023065"/>
    </source>
</evidence>
<evidence type="ECO:0000256" key="2">
    <source>
        <dbReference type="ARBA" id="ARBA00022448"/>
    </source>
</evidence>
<dbReference type="GO" id="GO:0006826">
    <property type="term" value="P:iron ion transport"/>
    <property type="evidence" value="ECO:0007669"/>
    <property type="project" value="UniProtKB-KW"/>
</dbReference>
<dbReference type="RefSeq" id="WP_069146557.1">
    <property type="nucleotide sequence ID" value="NZ_NOVD01000007.1"/>
</dbReference>
<dbReference type="Pfam" id="PF13476">
    <property type="entry name" value="AAA_23"/>
    <property type="match status" value="1"/>
</dbReference>
<evidence type="ECO:0000256" key="5">
    <source>
        <dbReference type="ARBA" id="ARBA00023004"/>
    </source>
</evidence>